<evidence type="ECO:0000313" key="2">
    <source>
        <dbReference type="Proteomes" id="UP000016924"/>
    </source>
</evidence>
<keyword evidence="2" id="KW-1185">Reference proteome</keyword>
<dbReference type="AlphaFoldDB" id="R7YUS5"/>
<accession>R7YUS5</accession>
<dbReference type="GeneID" id="19902215"/>
<dbReference type="EMBL" id="JH767575">
    <property type="protein sequence ID" value="EON65665.1"/>
    <property type="molecule type" value="Genomic_DNA"/>
</dbReference>
<name>R7YUS5_CONA1</name>
<proteinExistence type="predicted"/>
<protein>
    <submittedName>
        <fullName evidence="1">Uncharacterized protein</fullName>
    </submittedName>
</protein>
<dbReference type="RefSeq" id="XP_007780982.1">
    <property type="nucleotide sequence ID" value="XM_007782792.1"/>
</dbReference>
<organism evidence="1 2">
    <name type="scientific">Coniosporium apollinis (strain CBS 100218)</name>
    <name type="common">Rock-inhabiting black yeast</name>
    <dbReference type="NCBI Taxonomy" id="1168221"/>
    <lineage>
        <taxon>Eukaryota</taxon>
        <taxon>Fungi</taxon>
        <taxon>Dikarya</taxon>
        <taxon>Ascomycota</taxon>
        <taxon>Pezizomycotina</taxon>
        <taxon>Dothideomycetes</taxon>
        <taxon>Dothideomycetes incertae sedis</taxon>
        <taxon>Coniosporium</taxon>
    </lineage>
</organism>
<dbReference type="OrthoDB" id="10288465at2759"/>
<dbReference type="Proteomes" id="UP000016924">
    <property type="component" value="Unassembled WGS sequence"/>
</dbReference>
<evidence type="ECO:0000313" key="1">
    <source>
        <dbReference type="EMBL" id="EON65665.1"/>
    </source>
</evidence>
<gene>
    <name evidence="1" type="ORF">W97_04904</name>
</gene>
<reference evidence="2" key="1">
    <citation type="submission" date="2012-06" db="EMBL/GenBank/DDBJ databases">
        <title>The genome sequence of Coniosporium apollinis CBS 100218.</title>
        <authorList>
            <consortium name="The Broad Institute Genome Sequencing Platform"/>
            <person name="Cuomo C."/>
            <person name="Gorbushina A."/>
            <person name="Noack S."/>
            <person name="Walker B."/>
            <person name="Young S.K."/>
            <person name="Zeng Q."/>
            <person name="Gargeya S."/>
            <person name="Fitzgerald M."/>
            <person name="Haas B."/>
            <person name="Abouelleil A."/>
            <person name="Alvarado L."/>
            <person name="Arachchi H.M."/>
            <person name="Berlin A.M."/>
            <person name="Chapman S.B."/>
            <person name="Goldberg J."/>
            <person name="Griggs A."/>
            <person name="Gujja S."/>
            <person name="Hansen M."/>
            <person name="Howarth C."/>
            <person name="Imamovic A."/>
            <person name="Larimer J."/>
            <person name="McCowan C."/>
            <person name="Montmayeur A."/>
            <person name="Murphy C."/>
            <person name="Neiman D."/>
            <person name="Pearson M."/>
            <person name="Priest M."/>
            <person name="Roberts A."/>
            <person name="Saif S."/>
            <person name="Shea T."/>
            <person name="Sisk P."/>
            <person name="Sykes S."/>
            <person name="Wortman J."/>
            <person name="Nusbaum C."/>
            <person name="Birren B."/>
        </authorList>
    </citation>
    <scope>NUCLEOTIDE SEQUENCE [LARGE SCALE GENOMIC DNA]</scope>
    <source>
        <strain evidence="2">CBS 100218</strain>
    </source>
</reference>
<dbReference type="HOGENOM" id="CLU_1019471_0_0_1"/>
<sequence>MCKFTLQSWSCGHYHLSRRTPCEFSARRSGNVICEMNPTPVRENADIETTIDFESPCSSCATRLHVPIIVEVARIFTRIYTASQRVQELRARYEELSNRYHDLPPSTRVAVSPGAQQYTYEVFVEKVLESNKDIFDQDHTDQQVQRLCDAAQRAMRGDGSRNINNIEDGDRYMMTLHVFLQRRQVALDELEYFVSEMESATLQNDEPVQWRYLLGTLPDKVSDLSRRVEEPRGDLRPPSGQADLPLTMRIGYVDEEFIPLNLRTQEWDAEEDG</sequence>